<evidence type="ECO:0000256" key="2">
    <source>
        <dbReference type="ARBA" id="ARBA00022448"/>
    </source>
</evidence>
<dbReference type="Pfam" id="PF13476">
    <property type="entry name" value="AAA_23"/>
    <property type="match status" value="1"/>
</dbReference>
<keyword evidence="5" id="KW-0408">Iron</keyword>
<evidence type="ECO:0000256" key="1">
    <source>
        <dbReference type="ARBA" id="ARBA00004202"/>
    </source>
</evidence>
<dbReference type="InterPro" id="IPR038729">
    <property type="entry name" value="Rad50/SbcC_AAA"/>
</dbReference>
<dbReference type="Gene3D" id="3.40.50.300">
    <property type="entry name" value="P-loop containing nucleotide triphosphate hydrolases"/>
    <property type="match status" value="2"/>
</dbReference>
<evidence type="ECO:0000256" key="4">
    <source>
        <dbReference type="ARBA" id="ARBA00022496"/>
    </source>
</evidence>
<evidence type="ECO:0000313" key="9">
    <source>
        <dbReference type="EMBL" id="MDR6531627.1"/>
    </source>
</evidence>
<gene>
    <name evidence="9" type="ORF">J2800_002374</name>
</gene>
<dbReference type="Pfam" id="PF13304">
    <property type="entry name" value="AAA_21"/>
    <property type="match status" value="1"/>
</dbReference>
<dbReference type="InterPro" id="IPR003959">
    <property type="entry name" value="ATPase_AAA_core"/>
</dbReference>
<proteinExistence type="predicted"/>
<dbReference type="PANTHER" id="PTHR42771">
    <property type="entry name" value="IRON(3+)-HYDROXAMATE IMPORT ATP-BINDING PROTEIN FHUC"/>
    <property type="match status" value="1"/>
</dbReference>
<keyword evidence="4" id="KW-0410">Iron transport</keyword>
<dbReference type="EMBL" id="JAVDRL010000006">
    <property type="protein sequence ID" value="MDR6531627.1"/>
    <property type="molecule type" value="Genomic_DNA"/>
</dbReference>
<accession>A0ABU1MZM6</accession>
<dbReference type="SUPFAM" id="SSF52540">
    <property type="entry name" value="P-loop containing nucleoside triphosphate hydrolases"/>
    <property type="match status" value="1"/>
</dbReference>
<comment type="subcellular location">
    <subcellularLocation>
        <location evidence="1">Cell membrane</location>
        <topology evidence="1">Peripheral membrane protein</topology>
    </subcellularLocation>
</comment>
<comment type="caution">
    <text evidence="9">The sequence shown here is derived from an EMBL/GenBank/DDBJ whole genome shotgun (WGS) entry which is preliminary data.</text>
</comment>
<keyword evidence="3" id="KW-1003">Cell membrane</keyword>
<feature type="domain" description="AAA+ ATPase" evidence="8">
    <location>
        <begin position="11"/>
        <end position="199"/>
    </location>
</feature>
<protein>
    <submittedName>
        <fullName evidence="9">ATPase</fullName>
    </submittedName>
</protein>
<dbReference type="SMART" id="SM00382">
    <property type="entry name" value="AAA"/>
    <property type="match status" value="1"/>
</dbReference>
<keyword evidence="6" id="KW-0406">Ion transport</keyword>
<keyword evidence="10" id="KW-1185">Reference proteome</keyword>
<evidence type="ECO:0000313" key="10">
    <source>
        <dbReference type="Proteomes" id="UP001262754"/>
    </source>
</evidence>
<evidence type="ECO:0000259" key="8">
    <source>
        <dbReference type="SMART" id="SM00382"/>
    </source>
</evidence>
<keyword evidence="2" id="KW-0813">Transport</keyword>
<dbReference type="InterPro" id="IPR003593">
    <property type="entry name" value="AAA+_ATPase"/>
</dbReference>
<evidence type="ECO:0000256" key="6">
    <source>
        <dbReference type="ARBA" id="ARBA00023065"/>
    </source>
</evidence>
<organism evidence="9 10">
    <name type="scientific">Caulobacter rhizosphaerae</name>
    <dbReference type="NCBI Taxonomy" id="2010972"/>
    <lineage>
        <taxon>Bacteria</taxon>
        <taxon>Pseudomonadati</taxon>
        <taxon>Pseudomonadota</taxon>
        <taxon>Alphaproteobacteria</taxon>
        <taxon>Caulobacterales</taxon>
        <taxon>Caulobacteraceae</taxon>
        <taxon>Caulobacter</taxon>
    </lineage>
</organism>
<evidence type="ECO:0000256" key="3">
    <source>
        <dbReference type="ARBA" id="ARBA00022475"/>
    </source>
</evidence>
<evidence type="ECO:0000256" key="5">
    <source>
        <dbReference type="ARBA" id="ARBA00023004"/>
    </source>
</evidence>
<keyword evidence="7" id="KW-0472">Membrane</keyword>
<dbReference type="PANTHER" id="PTHR42771:SF2">
    <property type="entry name" value="IRON(3+)-HYDROXAMATE IMPORT ATP-BINDING PROTEIN FHUC"/>
    <property type="match status" value="1"/>
</dbReference>
<dbReference type="Proteomes" id="UP001262754">
    <property type="component" value="Unassembled WGS sequence"/>
</dbReference>
<evidence type="ECO:0000256" key="7">
    <source>
        <dbReference type="ARBA" id="ARBA00023136"/>
    </source>
</evidence>
<reference evidence="9 10" key="1">
    <citation type="submission" date="2023-07" db="EMBL/GenBank/DDBJ databases">
        <title>Sorghum-associated microbial communities from plants grown in Nebraska, USA.</title>
        <authorList>
            <person name="Schachtman D."/>
        </authorList>
    </citation>
    <scope>NUCLEOTIDE SEQUENCE [LARGE SCALE GENOMIC DNA]</scope>
    <source>
        <strain evidence="9 10">DS2154</strain>
    </source>
</reference>
<sequence length="226" mass="25565">MVRDLDTLAFHPHVTFLVGENGSGKSTLIEALAVAWGFNAEGGSRNFSFSTRSSHSNLHRFIRPVRSPLRAHDGYFLRAESYFNIGTEIENLDKDPAGGPPIGPAYGERPLHEQSHGEAFFALFDNRFRGDGLYILDEPEAALSPQRQLSFLARLHELVLARSQFIIATHSPILLGYPDAWIYQASERGLDRVDYEDTEHFQVTRNFLNRRQTFLDVLLADDDFEA</sequence>
<dbReference type="InterPro" id="IPR051535">
    <property type="entry name" value="Siderophore_ABC-ATPase"/>
</dbReference>
<name>A0ABU1MZM6_9CAUL</name>
<dbReference type="InterPro" id="IPR027417">
    <property type="entry name" value="P-loop_NTPase"/>
</dbReference>